<sequence length="98" mass="10791">MGINRLVVEGVTYLQATVGVLSLLAYLPQWRTLLRTRSSANIALGSWAVWSLSSLIATVYAVVQLLLHGTGWALVFSASSNLLFVLVTVMLIARFRQR</sequence>
<dbReference type="AlphaFoldDB" id="A0A8J7K1R5"/>
<feature type="transmembrane region" description="Helical" evidence="1">
    <location>
        <begin position="47"/>
        <end position="67"/>
    </location>
</feature>
<comment type="caution">
    <text evidence="2">The sequence shown here is derived from an EMBL/GenBank/DDBJ whole genome shotgun (WGS) entry which is preliminary data.</text>
</comment>
<keyword evidence="1" id="KW-0472">Membrane</keyword>
<feature type="transmembrane region" description="Helical" evidence="1">
    <location>
        <begin position="73"/>
        <end position="93"/>
    </location>
</feature>
<dbReference type="Gene3D" id="1.20.1280.290">
    <property type="match status" value="1"/>
</dbReference>
<dbReference type="Proteomes" id="UP000604481">
    <property type="component" value="Unassembled WGS sequence"/>
</dbReference>
<evidence type="ECO:0000313" key="2">
    <source>
        <dbReference type="EMBL" id="MBE9609022.1"/>
    </source>
</evidence>
<protein>
    <recommendedName>
        <fullName evidence="4">PQ loop repeat protein</fullName>
    </recommendedName>
</protein>
<evidence type="ECO:0000313" key="3">
    <source>
        <dbReference type="Proteomes" id="UP000604481"/>
    </source>
</evidence>
<dbReference type="EMBL" id="JADFUA010000003">
    <property type="protein sequence ID" value="MBE9609022.1"/>
    <property type="molecule type" value="Genomic_DNA"/>
</dbReference>
<keyword evidence="3" id="KW-1185">Reference proteome</keyword>
<keyword evidence="1" id="KW-1133">Transmembrane helix</keyword>
<accession>A0A8J7K1R5</accession>
<proteinExistence type="predicted"/>
<name>A0A8J7K1R5_9NEIS</name>
<organism evidence="2 3">
    <name type="scientific">Chitinilyticum piscinae</name>
    <dbReference type="NCBI Taxonomy" id="2866724"/>
    <lineage>
        <taxon>Bacteria</taxon>
        <taxon>Pseudomonadati</taxon>
        <taxon>Pseudomonadota</taxon>
        <taxon>Betaproteobacteria</taxon>
        <taxon>Neisseriales</taxon>
        <taxon>Chitinibacteraceae</taxon>
        <taxon>Chitinilyticum</taxon>
    </lineage>
</organism>
<feature type="transmembrane region" description="Helical" evidence="1">
    <location>
        <begin position="6"/>
        <end position="27"/>
    </location>
</feature>
<keyword evidence="1" id="KW-0812">Transmembrane</keyword>
<gene>
    <name evidence="2" type="ORF">INR99_06655</name>
</gene>
<reference evidence="2 3" key="1">
    <citation type="submission" date="2020-10" db="EMBL/GenBank/DDBJ databases">
        <title>The genome sequence of Chitinilyticum litopenaei 4Y14.</title>
        <authorList>
            <person name="Liu Y."/>
        </authorList>
    </citation>
    <scope>NUCLEOTIDE SEQUENCE [LARGE SCALE GENOMIC DNA]</scope>
    <source>
        <strain evidence="2 3">4Y14</strain>
    </source>
</reference>
<evidence type="ECO:0008006" key="4">
    <source>
        <dbReference type="Google" id="ProtNLM"/>
    </source>
</evidence>
<evidence type="ECO:0000256" key="1">
    <source>
        <dbReference type="SAM" id="Phobius"/>
    </source>
</evidence>
<dbReference type="RefSeq" id="WP_194115547.1">
    <property type="nucleotide sequence ID" value="NZ_JADFUA010000003.1"/>
</dbReference>